<organism evidence="2 3">
    <name type="scientific">Phialemonium thermophilum</name>
    <dbReference type="NCBI Taxonomy" id="223376"/>
    <lineage>
        <taxon>Eukaryota</taxon>
        <taxon>Fungi</taxon>
        <taxon>Dikarya</taxon>
        <taxon>Ascomycota</taxon>
        <taxon>Pezizomycotina</taxon>
        <taxon>Sordariomycetes</taxon>
        <taxon>Sordariomycetidae</taxon>
        <taxon>Cephalothecales</taxon>
        <taxon>Cephalothecaceae</taxon>
        <taxon>Phialemonium</taxon>
    </lineage>
</organism>
<name>A0ABR3VTH4_9PEZI</name>
<dbReference type="Proteomes" id="UP001586593">
    <property type="component" value="Unassembled WGS sequence"/>
</dbReference>
<feature type="compositionally biased region" description="Low complexity" evidence="1">
    <location>
        <begin position="1"/>
        <end position="10"/>
    </location>
</feature>
<evidence type="ECO:0000256" key="1">
    <source>
        <dbReference type="SAM" id="MobiDB-lite"/>
    </source>
</evidence>
<feature type="region of interest" description="Disordered" evidence="1">
    <location>
        <begin position="1"/>
        <end position="72"/>
    </location>
</feature>
<accession>A0ABR3VTH4</accession>
<keyword evidence="3" id="KW-1185">Reference proteome</keyword>
<gene>
    <name evidence="2" type="ORF">VTK73DRAFT_1418</name>
</gene>
<sequence length="195" mass="21171">MQATPTPTVTPCCCRPSFRGRTKESKDSSAAARPRHDGDSRRTATPAGLLPRSLQESPQYRGPRLSDARYASPSSSSFCQIWVPRTKDGLRQKGVPMLLLTAVGSRRGTYLEPCIPRVLRPGGLLGWIDGEDVLVQKLDAWWISAFELAVCAAATTWLSFVAYSFAAVSWQSPYLSGIAGANTGTKAEKERRPGA</sequence>
<evidence type="ECO:0000313" key="2">
    <source>
        <dbReference type="EMBL" id="KAL1844968.1"/>
    </source>
</evidence>
<protein>
    <submittedName>
        <fullName evidence="2">Uncharacterized protein</fullName>
    </submittedName>
</protein>
<dbReference type="EMBL" id="JAZHXJ010001343">
    <property type="protein sequence ID" value="KAL1844968.1"/>
    <property type="molecule type" value="Genomic_DNA"/>
</dbReference>
<reference evidence="2 3" key="1">
    <citation type="journal article" date="2024" name="Commun. Biol.">
        <title>Comparative genomic analysis of thermophilic fungi reveals convergent evolutionary adaptations and gene losses.</title>
        <authorList>
            <person name="Steindorff A.S."/>
            <person name="Aguilar-Pontes M.V."/>
            <person name="Robinson A.J."/>
            <person name="Andreopoulos B."/>
            <person name="LaButti K."/>
            <person name="Kuo A."/>
            <person name="Mondo S."/>
            <person name="Riley R."/>
            <person name="Otillar R."/>
            <person name="Haridas S."/>
            <person name="Lipzen A."/>
            <person name="Grimwood J."/>
            <person name="Schmutz J."/>
            <person name="Clum A."/>
            <person name="Reid I.D."/>
            <person name="Moisan M.C."/>
            <person name="Butler G."/>
            <person name="Nguyen T.T.M."/>
            <person name="Dewar K."/>
            <person name="Conant G."/>
            <person name="Drula E."/>
            <person name="Henrissat B."/>
            <person name="Hansel C."/>
            <person name="Singer S."/>
            <person name="Hutchinson M.I."/>
            <person name="de Vries R.P."/>
            <person name="Natvig D.O."/>
            <person name="Powell A.J."/>
            <person name="Tsang A."/>
            <person name="Grigoriev I.V."/>
        </authorList>
    </citation>
    <scope>NUCLEOTIDE SEQUENCE [LARGE SCALE GENOMIC DNA]</scope>
    <source>
        <strain evidence="2 3">ATCC 24622</strain>
    </source>
</reference>
<evidence type="ECO:0000313" key="3">
    <source>
        <dbReference type="Proteomes" id="UP001586593"/>
    </source>
</evidence>
<comment type="caution">
    <text evidence="2">The sequence shown here is derived from an EMBL/GenBank/DDBJ whole genome shotgun (WGS) entry which is preliminary data.</text>
</comment>
<proteinExistence type="predicted"/>